<dbReference type="Proteomes" id="UP000447434">
    <property type="component" value="Chromosome 1"/>
</dbReference>
<dbReference type="Gene3D" id="1.20.1260.60">
    <property type="entry name" value="Vacuolar protein sorting-associated protein Ist1"/>
    <property type="match status" value="1"/>
</dbReference>
<comment type="similarity">
    <text evidence="1">Belongs to the IST1 family.</text>
</comment>
<evidence type="ECO:0000313" key="3">
    <source>
        <dbReference type="Proteomes" id="UP000447434"/>
    </source>
</evidence>
<name>A0A6A4R5E3_LUPAL</name>
<gene>
    <name evidence="2" type="ORF">Lalb_Chr01g0006481</name>
</gene>
<dbReference type="EMBL" id="WOCE01000001">
    <property type="protein sequence ID" value="KAE9620762.1"/>
    <property type="molecule type" value="Genomic_DNA"/>
</dbReference>
<evidence type="ECO:0000313" key="2">
    <source>
        <dbReference type="EMBL" id="KAE9620762.1"/>
    </source>
</evidence>
<comment type="caution">
    <text evidence="2">The sequence shown here is derived from an EMBL/GenBank/DDBJ whole genome shotgun (WGS) entry which is preliminary data.</text>
</comment>
<dbReference type="OrthoDB" id="29853at2759"/>
<protein>
    <submittedName>
        <fullName evidence="2">Putative vacuolar protein sorting-associated protein Ist1</fullName>
    </submittedName>
</protein>
<dbReference type="GO" id="GO:0015031">
    <property type="term" value="P:protein transport"/>
    <property type="evidence" value="ECO:0007669"/>
    <property type="project" value="InterPro"/>
</dbReference>
<dbReference type="Pfam" id="PF03398">
    <property type="entry name" value="Ist1"/>
    <property type="match status" value="1"/>
</dbReference>
<accession>A0A6A4R5E3</accession>
<dbReference type="InterPro" id="IPR042277">
    <property type="entry name" value="IST1-like"/>
</dbReference>
<reference evidence="3" key="1">
    <citation type="journal article" date="2020" name="Nat. Commun.">
        <title>Genome sequence of the cluster root forming white lupin.</title>
        <authorList>
            <person name="Hufnagel B."/>
            <person name="Marques A."/>
            <person name="Soriano A."/>
            <person name="Marques L."/>
            <person name="Divol F."/>
            <person name="Doumas P."/>
            <person name="Sallet E."/>
            <person name="Mancinotti D."/>
            <person name="Carrere S."/>
            <person name="Marande W."/>
            <person name="Arribat S."/>
            <person name="Keller J."/>
            <person name="Huneau C."/>
            <person name="Blein T."/>
            <person name="Aime D."/>
            <person name="Laguerre M."/>
            <person name="Taylor J."/>
            <person name="Schubert V."/>
            <person name="Nelson M."/>
            <person name="Geu-Flores F."/>
            <person name="Crespi M."/>
            <person name="Gallardo-Guerrero K."/>
            <person name="Delaux P.-M."/>
            <person name="Salse J."/>
            <person name="Berges H."/>
            <person name="Guyot R."/>
            <person name="Gouzy J."/>
            <person name="Peret B."/>
        </authorList>
    </citation>
    <scope>NUCLEOTIDE SEQUENCE [LARGE SCALE GENOMIC DNA]</scope>
    <source>
        <strain evidence="3">cv. Amiga</strain>
    </source>
</reference>
<sequence>MQFQVQLVNQKNRRHSIIKHSKLDIAQLLHIGSLQHALPRLEQLYKDTCLLDAYNQIENFCEGIMTNLSDISICCSVQDLPINVAVAVANLAYTASRCGELSLLHQIRNLFRERYGMEFDFTNVELSAGNLVDFQLRKNLSINIVPEDEILKLFSEIAQDLNFPLGFKDLKQIFNSQFHTHYHGDSDQKPEVVNDEMYKTCSDNDEAWMQPPRAVTYREIWSTSPMSYEVESRRSNGSKDTSPMKAILDYKMQHNEFNVYLGLSLINVIY</sequence>
<dbReference type="AlphaFoldDB" id="A0A6A4R5E3"/>
<keyword evidence="3" id="KW-1185">Reference proteome</keyword>
<evidence type="ECO:0000256" key="1">
    <source>
        <dbReference type="ARBA" id="ARBA00005536"/>
    </source>
</evidence>
<organism evidence="2 3">
    <name type="scientific">Lupinus albus</name>
    <name type="common">White lupine</name>
    <name type="synonym">Lupinus termis</name>
    <dbReference type="NCBI Taxonomy" id="3870"/>
    <lineage>
        <taxon>Eukaryota</taxon>
        <taxon>Viridiplantae</taxon>
        <taxon>Streptophyta</taxon>
        <taxon>Embryophyta</taxon>
        <taxon>Tracheophyta</taxon>
        <taxon>Spermatophyta</taxon>
        <taxon>Magnoliopsida</taxon>
        <taxon>eudicotyledons</taxon>
        <taxon>Gunneridae</taxon>
        <taxon>Pentapetalae</taxon>
        <taxon>rosids</taxon>
        <taxon>fabids</taxon>
        <taxon>Fabales</taxon>
        <taxon>Fabaceae</taxon>
        <taxon>Papilionoideae</taxon>
        <taxon>50 kb inversion clade</taxon>
        <taxon>genistoids sensu lato</taxon>
        <taxon>core genistoids</taxon>
        <taxon>Genisteae</taxon>
        <taxon>Lupinus</taxon>
    </lineage>
</organism>
<dbReference type="PANTHER" id="PTHR12161:SF58">
    <property type="entry name" value="REGULATOR OF VPS4 ACTIVITY IN THE MVB PATHWAY PROTEIN"/>
    <property type="match status" value="1"/>
</dbReference>
<proteinExistence type="inferred from homology"/>
<dbReference type="PANTHER" id="PTHR12161">
    <property type="entry name" value="IST1 FAMILY MEMBER"/>
    <property type="match status" value="1"/>
</dbReference>
<dbReference type="InterPro" id="IPR005061">
    <property type="entry name" value="Ist1"/>
</dbReference>